<dbReference type="STRING" id="479431.Namu_3800"/>
<feature type="transmembrane region" description="Helical" evidence="2">
    <location>
        <begin position="32"/>
        <end position="50"/>
    </location>
</feature>
<feature type="domain" description="YdbS-like PH" evidence="3">
    <location>
        <begin position="401"/>
        <end position="474"/>
    </location>
</feature>
<evidence type="ECO:0000256" key="2">
    <source>
        <dbReference type="SAM" id="Phobius"/>
    </source>
</evidence>
<dbReference type="PIRSF" id="PIRSF026631">
    <property type="entry name" value="UCP026631"/>
    <property type="match status" value="1"/>
</dbReference>
<dbReference type="Proteomes" id="UP000002218">
    <property type="component" value="Chromosome"/>
</dbReference>
<keyword evidence="5" id="KW-1185">Reference proteome</keyword>
<feature type="transmembrane region" description="Helical" evidence="2">
    <location>
        <begin position="353"/>
        <end position="373"/>
    </location>
</feature>
<feature type="transmembrane region" description="Helical" evidence="2">
    <location>
        <begin position="379"/>
        <end position="397"/>
    </location>
</feature>
<dbReference type="Pfam" id="PF03703">
    <property type="entry name" value="bPH_2"/>
    <property type="match status" value="2"/>
</dbReference>
<dbReference type="InterPro" id="IPR005182">
    <property type="entry name" value="YdbS-like_PH"/>
</dbReference>
<evidence type="ECO:0000259" key="3">
    <source>
        <dbReference type="Pfam" id="PF03703"/>
    </source>
</evidence>
<evidence type="ECO:0000256" key="1">
    <source>
        <dbReference type="SAM" id="MobiDB-lite"/>
    </source>
</evidence>
<evidence type="ECO:0000313" key="5">
    <source>
        <dbReference type="Proteomes" id="UP000002218"/>
    </source>
</evidence>
<dbReference type="KEGG" id="nml:Namu_3800"/>
<dbReference type="HOGENOM" id="CLU_024617_1_0_11"/>
<feature type="domain" description="YdbS-like PH" evidence="3">
    <location>
        <begin position="49"/>
        <end position="127"/>
    </location>
</feature>
<feature type="transmembrane region" description="Helical" evidence="2">
    <location>
        <begin position="9"/>
        <end position="26"/>
    </location>
</feature>
<dbReference type="eggNOG" id="COG3428">
    <property type="taxonomic scope" value="Bacteria"/>
</dbReference>
<name>C8XG96_NAKMY</name>
<gene>
    <name evidence="4" type="ordered locus">Namu_3800</name>
</gene>
<reference evidence="5" key="1">
    <citation type="submission" date="2009-09" db="EMBL/GenBank/DDBJ databases">
        <title>The complete genome of Nakamurella multipartita DSM 44233.</title>
        <authorList>
            <consortium name="US DOE Joint Genome Institute (JGI-PGF)"/>
            <person name="Lucas S."/>
            <person name="Copeland A."/>
            <person name="Lapidus A."/>
            <person name="Glavina del Rio T."/>
            <person name="Dalin E."/>
            <person name="Tice H."/>
            <person name="Bruce D."/>
            <person name="Goodwin L."/>
            <person name="Pitluck S."/>
            <person name="Kyrpides N."/>
            <person name="Mavromatis K."/>
            <person name="Ivanova N."/>
            <person name="Ovchinnikova G."/>
            <person name="Sims D."/>
            <person name="Meincke L."/>
            <person name="Brettin T."/>
            <person name="Detter J.C."/>
            <person name="Han C."/>
            <person name="Larimer F."/>
            <person name="Land M."/>
            <person name="Hauser L."/>
            <person name="Markowitz V."/>
            <person name="Cheng J.-F."/>
            <person name="Hugenholtz P."/>
            <person name="Woyke T."/>
            <person name="Wu D."/>
            <person name="Klenk H.-P."/>
            <person name="Eisen J.A."/>
        </authorList>
    </citation>
    <scope>NUCLEOTIDE SEQUENCE [LARGE SCALE GENOMIC DNA]</scope>
    <source>
        <strain evidence="5">ATCC 700099 / DSM 44233 / CIP 104796 / JCM 9543 / NBRC 105858 / Y-104</strain>
    </source>
</reference>
<accession>C8XG96</accession>
<protein>
    <submittedName>
        <fullName evidence="4">Membrane-flanked domain protein</fullName>
    </submittedName>
</protein>
<dbReference type="InParanoid" id="C8XG96"/>
<feature type="transmembrane region" description="Helical" evidence="2">
    <location>
        <begin position="164"/>
        <end position="186"/>
    </location>
</feature>
<organism evidence="4 5">
    <name type="scientific">Nakamurella multipartita (strain ATCC 700099 / DSM 44233 / CIP 104796 / JCM 9543 / NBRC 105858 / Y-104)</name>
    <name type="common">Microsphaera multipartita</name>
    <dbReference type="NCBI Taxonomy" id="479431"/>
    <lineage>
        <taxon>Bacteria</taxon>
        <taxon>Bacillati</taxon>
        <taxon>Actinomycetota</taxon>
        <taxon>Actinomycetes</taxon>
        <taxon>Nakamurellales</taxon>
        <taxon>Nakamurellaceae</taxon>
        <taxon>Nakamurella</taxon>
    </lineage>
</organism>
<dbReference type="AlphaFoldDB" id="C8XG96"/>
<dbReference type="PANTHER" id="PTHR34473">
    <property type="entry name" value="UPF0699 TRANSMEMBRANE PROTEIN YDBS"/>
    <property type="match status" value="1"/>
</dbReference>
<sequence>MLLVEPVREILRFIPMLAVLIIAGAGRSDGPPWGLIGTAVVVALGIGRYLSTRYRITPTVVEVRRGLVQRRHLTVPRDRIRSLDVSAHPLQRMLRLVRVDIGTGGRHAHESGVRLDGLPAGAVPALRAELLHRQTAATSADSGHPPDQPAGSPEVELARLRPGWIALAPATLSGAITGLVAIGFGFRLMREARLNPAEFGPVRQALGYLQGHSVGADIALAVAAVLLVVTVLSVAGYVVSFWGFRLSRHPGGTLQVTRGLLTTRSTSIEERRLRGLQRREPLVLRWAHGARLHAVATGLRRSEGADGGGGSALVMPPAPTPDVLRVEAAVLGDERLVHTPLTAHGPAARRRRYLRALGGALVVAAGLVAAHRWAGLPPLLAPVWVVLALAGGWALAADRARNLGHAIVDGYLVTRLGSLHRRRTVLALEGIVGVTVRRTPFQRRAGLTTLIATTAAGSQHYDLPDLPAARAVELIGVLVPAGLDLIAPDGPPPDRSDRNRT</sequence>
<feature type="region of interest" description="Disordered" evidence="1">
    <location>
        <begin position="134"/>
        <end position="154"/>
    </location>
</feature>
<feature type="transmembrane region" description="Helical" evidence="2">
    <location>
        <begin position="218"/>
        <end position="239"/>
    </location>
</feature>
<keyword evidence="2" id="KW-1133">Transmembrane helix</keyword>
<keyword evidence="2" id="KW-0812">Transmembrane</keyword>
<reference evidence="4 5" key="2">
    <citation type="journal article" date="2010" name="Stand. Genomic Sci.">
        <title>Complete genome sequence of Nakamurella multipartita type strain (Y-104).</title>
        <authorList>
            <person name="Tice H."/>
            <person name="Mayilraj S."/>
            <person name="Sims D."/>
            <person name="Lapidus A."/>
            <person name="Nolan M."/>
            <person name="Lucas S."/>
            <person name="Glavina Del Rio T."/>
            <person name="Copeland A."/>
            <person name="Cheng J.F."/>
            <person name="Meincke L."/>
            <person name="Bruce D."/>
            <person name="Goodwin L."/>
            <person name="Pitluck S."/>
            <person name="Ivanova N."/>
            <person name="Mavromatis K."/>
            <person name="Ovchinnikova G."/>
            <person name="Pati A."/>
            <person name="Chen A."/>
            <person name="Palaniappan K."/>
            <person name="Land M."/>
            <person name="Hauser L."/>
            <person name="Chang Y.J."/>
            <person name="Jeffries C.D."/>
            <person name="Detter J.C."/>
            <person name="Brettin T."/>
            <person name="Rohde M."/>
            <person name="Goker M."/>
            <person name="Bristow J."/>
            <person name="Eisen J.A."/>
            <person name="Markowitz V."/>
            <person name="Hugenholtz P."/>
            <person name="Kyrpides N.C."/>
            <person name="Klenk H.P."/>
            <person name="Chen F."/>
        </authorList>
    </citation>
    <scope>NUCLEOTIDE SEQUENCE [LARGE SCALE GENOMIC DNA]</scope>
    <source>
        <strain evidence="5">ATCC 700099 / DSM 44233 / CIP 104796 / JCM 9543 / NBRC 105858 / Y-104</strain>
    </source>
</reference>
<dbReference type="PANTHER" id="PTHR34473:SF2">
    <property type="entry name" value="UPF0699 TRANSMEMBRANE PROTEIN YDBT"/>
    <property type="match status" value="1"/>
</dbReference>
<proteinExistence type="predicted"/>
<evidence type="ECO:0000313" key="4">
    <source>
        <dbReference type="EMBL" id="ACV80098.1"/>
    </source>
</evidence>
<dbReference type="EMBL" id="CP001737">
    <property type="protein sequence ID" value="ACV80098.1"/>
    <property type="molecule type" value="Genomic_DNA"/>
</dbReference>
<keyword evidence="2" id="KW-0472">Membrane</keyword>
<dbReference type="InterPro" id="IPR014529">
    <property type="entry name" value="UCP026631"/>
</dbReference>